<organism evidence="1 2">
    <name type="scientific">Altererythrobacter epoxidivorans</name>
    <dbReference type="NCBI Taxonomy" id="361183"/>
    <lineage>
        <taxon>Bacteria</taxon>
        <taxon>Pseudomonadati</taxon>
        <taxon>Pseudomonadota</taxon>
        <taxon>Alphaproteobacteria</taxon>
        <taxon>Sphingomonadales</taxon>
        <taxon>Erythrobacteraceae</taxon>
        <taxon>Altererythrobacter</taxon>
    </lineage>
</organism>
<dbReference type="AlphaFoldDB" id="A0A0M3T9N9"/>
<proteinExistence type="predicted"/>
<name>A0A0M3T9N9_9SPHN</name>
<evidence type="ECO:0000313" key="1">
    <source>
        <dbReference type="EMBL" id="ALE15356.1"/>
    </source>
</evidence>
<dbReference type="Proteomes" id="UP000057938">
    <property type="component" value="Chromosome"/>
</dbReference>
<dbReference type="PATRIC" id="fig|361183.4.peg.40"/>
<dbReference type="EMBL" id="CP012669">
    <property type="protein sequence ID" value="ALE15356.1"/>
    <property type="molecule type" value="Genomic_DNA"/>
</dbReference>
<dbReference type="KEGG" id="aep:AMC99_00040"/>
<protein>
    <submittedName>
        <fullName evidence="1">Uncharacterized protein</fullName>
    </submittedName>
</protein>
<accession>A0A0M3T9N9</accession>
<evidence type="ECO:0000313" key="2">
    <source>
        <dbReference type="Proteomes" id="UP000057938"/>
    </source>
</evidence>
<gene>
    <name evidence="1" type="ORF">AMC99_00040</name>
</gene>
<sequence length="234" mass="25694">MDNDDVALKWDHEASRASAGAALAQIAAARPQALDARRTARRSKLPFKATLYRDSLLWRIEELGRSALDAYDRDDHVAGIVLTRATIESIAALNSLHPLVTRYEGGDIETLDATLMSMLMGSRVRDDRPDAINILNAVDKLTKTLPAFRALYDQLSEYAHPNDAGTASSFAVLDIVRLGATFTPRGEQYARRAWLLIECLATSLMLVMPLYAELSTAAPNFARLCDSDVADDEA</sequence>
<reference evidence="1 2" key="1">
    <citation type="submission" date="2015-09" db="EMBL/GenBank/DDBJ databases">
        <title>Complete genome sequence of a benzo[a]pyrene-degrading bacterium Altererythrobacter epoxidivorans CGMCC 1.7731T.</title>
        <authorList>
            <person name="Li Z."/>
            <person name="Cheng H."/>
            <person name="Huo Y."/>
            <person name="Xu X."/>
        </authorList>
    </citation>
    <scope>NUCLEOTIDE SEQUENCE [LARGE SCALE GENOMIC DNA]</scope>
    <source>
        <strain evidence="1 2">CGMCC 1.7731</strain>
    </source>
</reference>
<keyword evidence="2" id="KW-1185">Reference proteome</keyword>